<proteinExistence type="predicted"/>
<dbReference type="SUPFAM" id="SSF57938">
    <property type="entry name" value="DnaJ/Hsp40 cysteine-rich domain"/>
    <property type="match status" value="1"/>
</dbReference>
<dbReference type="Gene3D" id="6.20.20.10">
    <property type="match status" value="1"/>
</dbReference>
<dbReference type="AlphaFoldDB" id="A0A6H1ZR76"/>
<protein>
    <submittedName>
        <fullName evidence="2">Putative chaperone</fullName>
    </submittedName>
</protein>
<accession>A0A6H1ZR76</accession>
<dbReference type="EMBL" id="MT144195">
    <property type="protein sequence ID" value="QJA50433.1"/>
    <property type="molecule type" value="Genomic_DNA"/>
</dbReference>
<gene>
    <name evidence="2" type="ORF">TM448A01761_0006</name>
</gene>
<feature type="domain" description="DUF7695" evidence="1">
    <location>
        <begin position="3"/>
        <end position="45"/>
    </location>
</feature>
<evidence type="ECO:0000313" key="2">
    <source>
        <dbReference type="EMBL" id="QJA50433.1"/>
    </source>
</evidence>
<dbReference type="Pfam" id="PF24749">
    <property type="entry name" value="DUF7695"/>
    <property type="match status" value="1"/>
</dbReference>
<name>A0A6H1ZR76_9ZZZZ</name>
<dbReference type="InterPro" id="IPR036410">
    <property type="entry name" value="HSP_DnaJ_Cys-rich_dom_sf"/>
</dbReference>
<evidence type="ECO:0000259" key="1">
    <source>
        <dbReference type="Pfam" id="PF24749"/>
    </source>
</evidence>
<sequence>MKKQAIKCKRCGSTVFSRARHDFRWCSCNLVAIDGGNNYTRTAGDPENFKSIQLDIEQTKKELYDDWNTNADKYGLIKGKYVSCPQCGGTGEYFSEMMARYDDHGVKCNRCDGKGIVKDWNKDG</sequence>
<organism evidence="2">
    <name type="scientific">viral metagenome</name>
    <dbReference type="NCBI Taxonomy" id="1070528"/>
    <lineage>
        <taxon>unclassified sequences</taxon>
        <taxon>metagenomes</taxon>
        <taxon>organismal metagenomes</taxon>
    </lineage>
</organism>
<reference evidence="2" key="1">
    <citation type="submission" date="2020-03" db="EMBL/GenBank/DDBJ databases">
        <title>The deep terrestrial virosphere.</title>
        <authorList>
            <person name="Holmfeldt K."/>
            <person name="Nilsson E."/>
            <person name="Simone D."/>
            <person name="Lopez-Fernandez M."/>
            <person name="Wu X."/>
            <person name="de Brujin I."/>
            <person name="Lundin D."/>
            <person name="Andersson A."/>
            <person name="Bertilsson S."/>
            <person name="Dopson M."/>
        </authorList>
    </citation>
    <scope>NUCLEOTIDE SEQUENCE</scope>
    <source>
        <strain evidence="2">TM448A01761</strain>
    </source>
</reference>
<dbReference type="InterPro" id="IPR056112">
    <property type="entry name" value="DUF7695"/>
</dbReference>